<dbReference type="InterPro" id="IPR032466">
    <property type="entry name" value="Metal_Hydrolase"/>
</dbReference>
<dbReference type="EMBL" id="QGGU01000007">
    <property type="protein sequence ID" value="PWK50078.1"/>
    <property type="molecule type" value="Genomic_DNA"/>
</dbReference>
<sequence>MSDPIKYNSSNKYYASEILLHDGWQQDKTLTVKNGEITQISDGKEPDAERIRGPVIPGMVNLHSHAFQKAFVGLTEFQANKDDSFWSWRDSMYRLLQCLTPEDMNTIAKYVYQEMLLQGYTSCAEFHYLHHQPNGKAYDDPAINSKMVIDAAQSVGIALCHCPVFYHYSGFGEQPATDGQRPFLHSVSQFQQLLEQLQQYVSPDSSNKSSSNKNSSNTDLQKNSSLITLGIAPHSLRAVSKAQMDELVTWWQGKGPVHIHIAEQLKEVSDSLEFYGQRPVEWLLNNQPVDHHWCLVHATHLTSDETRAMARSRAIAGICPQTEANLGDGIFNADEYFQHKGQFGIGSDSHIAISPWQELRMFEYSQRLKHHRRNFLCNDDLPHVGRFLWQSAAKQGANVINRNTGELAVGKKADWVVLDQSIAELNSVSGDFLLDAAIFAANENPVKDVMVNGQWRVQNRQLISPDNNKQNYLAFLKQKVNRL</sequence>
<feature type="region of interest" description="Disordered" evidence="5">
    <location>
        <begin position="201"/>
        <end position="220"/>
    </location>
</feature>
<gene>
    <name evidence="7" type="ORF">C8D97_107245</name>
</gene>
<protein>
    <submittedName>
        <fullName evidence="7">Formimidoylglutamate deiminase</fullName>
    </submittedName>
</protein>
<dbReference type="NCBIfam" id="TIGR02022">
    <property type="entry name" value="hutF"/>
    <property type="match status" value="1"/>
</dbReference>
<keyword evidence="4" id="KW-0862">Zinc</keyword>
<comment type="caution">
    <text evidence="7">The sequence shown here is derived from an EMBL/GenBank/DDBJ whole genome shotgun (WGS) entry which is preliminary data.</text>
</comment>
<dbReference type="AlphaFoldDB" id="A0A316FMF6"/>
<evidence type="ECO:0000256" key="1">
    <source>
        <dbReference type="ARBA" id="ARBA00001947"/>
    </source>
</evidence>
<dbReference type="SUPFAM" id="SSF51556">
    <property type="entry name" value="Metallo-dependent hydrolases"/>
    <property type="match status" value="1"/>
</dbReference>
<evidence type="ECO:0000256" key="5">
    <source>
        <dbReference type="SAM" id="MobiDB-lite"/>
    </source>
</evidence>
<evidence type="ECO:0000256" key="3">
    <source>
        <dbReference type="ARBA" id="ARBA00022801"/>
    </source>
</evidence>
<dbReference type="InterPro" id="IPR051607">
    <property type="entry name" value="Metallo-dep_hydrolases"/>
</dbReference>
<dbReference type="InterPro" id="IPR010252">
    <property type="entry name" value="HutF"/>
</dbReference>
<keyword evidence="8" id="KW-1185">Reference proteome</keyword>
<dbReference type="Proteomes" id="UP000245790">
    <property type="component" value="Unassembled WGS sequence"/>
</dbReference>
<evidence type="ECO:0000256" key="2">
    <source>
        <dbReference type="ARBA" id="ARBA00022723"/>
    </source>
</evidence>
<name>A0A316FMF6_9GAMM</name>
<organism evidence="7 8">
    <name type="scientific">Pleionea mediterranea</name>
    <dbReference type="NCBI Taxonomy" id="523701"/>
    <lineage>
        <taxon>Bacteria</taxon>
        <taxon>Pseudomonadati</taxon>
        <taxon>Pseudomonadota</taxon>
        <taxon>Gammaproteobacteria</taxon>
        <taxon>Oceanospirillales</taxon>
        <taxon>Pleioneaceae</taxon>
        <taxon>Pleionea</taxon>
    </lineage>
</organism>
<proteinExistence type="predicted"/>
<evidence type="ECO:0000259" key="6">
    <source>
        <dbReference type="Pfam" id="PF01979"/>
    </source>
</evidence>
<evidence type="ECO:0000313" key="8">
    <source>
        <dbReference type="Proteomes" id="UP000245790"/>
    </source>
</evidence>
<keyword evidence="3" id="KW-0378">Hydrolase</keyword>
<dbReference type="PANTHER" id="PTHR11271:SF48">
    <property type="entry name" value="AMIDOHYDROLASE-RELATED DOMAIN-CONTAINING PROTEIN"/>
    <property type="match status" value="1"/>
</dbReference>
<reference evidence="7 8" key="1">
    <citation type="submission" date="2018-05" db="EMBL/GenBank/DDBJ databases">
        <title>Genomic Encyclopedia of Type Strains, Phase IV (KMG-IV): sequencing the most valuable type-strain genomes for metagenomic binning, comparative biology and taxonomic classification.</title>
        <authorList>
            <person name="Goeker M."/>
        </authorList>
    </citation>
    <scope>NUCLEOTIDE SEQUENCE [LARGE SCALE GENOMIC DNA]</scope>
    <source>
        <strain evidence="7 8">DSM 25350</strain>
    </source>
</reference>
<dbReference type="Pfam" id="PF01979">
    <property type="entry name" value="Amidohydro_1"/>
    <property type="match status" value="1"/>
</dbReference>
<dbReference type="SUPFAM" id="SSF51338">
    <property type="entry name" value="Composite domain of metallo-dependent hydrolases"/>
    <property type="match status" value="1"/>
</dbReference>
<dbReference type="OrthoDB" id="9796020at2"/>
<keyword evidence="2" id="KW-0479">Metal-binding</keyword>
<dbReference type="InterPro" id="IPR011059">
    <property type="entry name" value="Metal-dep_hydrolase_composite"/>
</dbReference>
<feature type="domain" description="Amidohydrolase-related" evidence="6">
    <location>
        <begin position="55"/>
        <end position="455"/>
    </location>
</feature>
<comment type="cofactor">
    <cofactor evidence="1">
        <name>Zn(2+)</name>
        <dbReference type="ChEBI" id="CHEBI:29105"/>
    </cofactor>
</comment>
<evidence type="ECO:0000256" key="4">
    <source>
        <dbReference type="ARBA" id="ARBA00022833"/>
    </source>
</evidence>
<dbReference type="GO" id="GO:0019239">
    <property type="term" value="F:deaminase activity"/>
    <property type="evidence" value="ECO:0007669"/>
    <property type="project" value="TreeGrafter"/>
</dbReference>
<dbReference type="GO" id="GO:0046872">
    <property type="term" value="F:metal ion binding"/>
    <property type="evidence" value="ECO:0007669"/>
    <property type="project" value="UniProtKB-KW"/>
</dbReference>
<evidence type="ECO:0000313" key="7">
    <source>
        <dbReference type="EMBL" id="PWK50078.1"/>
    </source>
</evidence>
<dbReference type="Gene3D" id="2.30.40.10">
    <property type="entry name" value="Urease, subunit C, domain 1"/>
    <property type="match status" value="1"/>
</dbReference>
<dbReference type="GO" id="GO:0005829">
    <property type="term" value="C:cytosol"/>
    <property type="evidence" value="ECO:0007669"/>
    <property type="project" value="TreeGrafter"/>
</dbReference>
<accession>A0A316FMF6</accession>
<dbReference type="PANTHER" id="PTHR11271">
    <property type="entry name" value="GUANINE DEAMINASE"/>
    <property type="match status" value="1"/>
</dbReference>
<dbReference type="Gene3D" id="3.20.20.140">
    <property type="entry name" value="Metal-dependent hydrolases"/>
    <property type="match status" value="1"/>
</dbReference>
<dbReference type="InterPro" id="IPR006680">
    <property type="entry name" value="Amidohydro-rel"/>
</dbReference>
<feature type="compositionally biased region" description="Low complexity" evidence="5">
    <location>
        <begin position="201"/>
        <end position="217"/>
    </location>
</feature>
<dbReference type="RefSeq" id="WP_109763853.1">
    <property type="nucleotide sequence ID" value="NZ_QGGU01000007.1"/>
</dbReference>
<dbReference type="NCBIfam" id="NF006684">
    <property type="entry name" value="PRK09229.1-5"/>
    <property type="match status" value="1"/>
</dbReference>